<feature type="compositionally biased region" description="Basic and acidic residues" evidence="1">
    <location>
        <begin position="361"/>
        <end position="372"/>
    </location>
</feature>
<comment type="caution">
    <text evidence="3">The sequence shown here is derived from an EMBL/GenBank/DDBJ whole genome shotgun (WGS) entry which is preliminary data.</text>
</comment>
<evidence type="ECO:0000256" key="1">
    <source>
        <dbReference type="SAM" id="MobiDB-lite"/>
    </source>
</evidence>
<gene>
    <name evidence="3" type="ORF">HPB48_020035</name>
</gene>
<dbReference type="InterPro" id="IPR043151">
    <property type="entry name" value="BAH_sf"/>
</dbReference>
<evidence type="ECO:0000259" key="2">
    <source>
        <dbReference type="PROSITE" id="PS51038"/>
    </source>
</evidence>
<dbReference type="Proteomes" id="UP000821853">
    <property type="component" value="Chromosome 5"/>
</dbReference>
<dbReference type="GO" id="GO:0045892">
    <property type="term" value="P:negative regulation of DNA-templated transcription"/>
    <property type="evidence" value="ECO:0007669"/>
    <property type="project" value="TreeGrafter"/>
</dbReference>
<feature type="compositionally biased region" description="Polar residues" evidence="1">
    <location>
        <begin position="259"/>
        <end position="268"/>
    </location>
</feature>
<dbReference type="AlphaFoldDB" id="A0A9J6GKM1"/>
<feature type="region of interest" description="Disordered" evidence="1">
    <location>
        <begin position="155"/>
        <end position="328"/>
    </location>
</feature>
<dbReference type="GO" id="GO:0000976">
    <property type="term" value="F:transcription cis-regulatory region binding"/>
    <property type="evidence" value="ECO:0007669"/>
    <property type="project" value="TreeGrafter"/>
</dbReference>
<dbReference type="PANTHER" id="PTHR46576:SF1">
    <property type="entry name" value="BROMO ADJACENT HOMOLOGY DOMAIN-CONTAINING 1 PROTEIN"/>
    <property type="match status" value="1"/>
</dbReference>
<evidence type="ECO:0000313" key="3">
    <source>
        <dbReference type="EMBL" id="KAH9375119.1"/>
    </source>
</evidence>
<feature type="compositionally biased region" description="Low complexity" evidence="1">
    <location>
        <begin position="346"/>
        <end position="360"/>
    </location>
</feature>
<dbReference type="OrthoDB" id="1922186at2759"/>
<proteinExistence type="predicted"/>
<evidence type="ECO:0000313" key="4">
    <source>
        <dbReference type="Proteomes" id="UP000821853"/>
    </source>
</evidence>
<dbReference type="InterPro" id="IPR053032">
    <property type="entry name" value="BAH_domain-containing"/>
</dbReference>
<dbReference type="GO" id="GO:0031507">
    <property type="term" value="P:heterochromatin formation"/>
    <property type="evidence" value="ECO:0007669"/>
    <property type="project" value="TreeGrafter"/>
</dbReference>
<keyword evidence="4" id="KW-1185">Reference proteome</keyword>
<dbReference type="PANTHER" id="PTHR46576">
    <property type="entry name" value="BROMO ADJACENT HOMOLOGY DOMAIN-CONTAINING 1 PROTEIN"/>
    <property type="match status" value="1"/>
</dbReference>
<reference evidence="3 4" key="1">
    <citation type="journal article" date="2020" name="Cell">
        <title>Large-Scale Comparative Analyses of Tick Genomes Elucidate Their Genetic Diversity and Vector Capacities.</title>
        <authorList>
            <consortium name="Tick Genome and Microbiome Consortium (TIGMIC)"/>
            <person name="Jia N."/>
            <person name="Wang J."/>
            <person name="Shi W."/>
            <person name="Du L."/>
            <person name="Sun Y."/>
            <person name="Zhan W."/>
            <person name="Jiang J.F."/>
            <person name="Wang Q."/>
            <person name="Zhang B."/>
            <person name="Ji P."/>
            <person name="Bell-Sakyi L."/>
            <person name="Cui X.M."/>
            <person name="Yuan T.T."/>
            <person name="Jiang B.G."/>
            <person name="Yang W.F."/>
            <person name="Lam T.T."/>
            <person name="Chang Q.C."/>
            <person name="Ding S.J."/>
            <person name="Wang X.J."/>
            <person name="Zhu J.G."/>
            <person name="Ruan X.D."/>
            <person name="Zhao L."/>
            <person name="Wei J.T."/>
            <person name="Ye R.Z."/>
            <person name="Que T.C."/>
            <person name="Du C.H."/>
            <person name="Zhou Y.H."/>
            <person name="Cheng J.X."/>
            <person name="Dai P.F."/>
            <person name="Guo W.B."/>
            <person name="Han X.H."/>
            <person name="Huang E.J."/>
            <person name="Li L.F."/>
            <person name="Wei W."/>
            <person name="Gao Y.C."/>
            <person name="Liu J.Z."/>
            <person name="Shao H.Z."/>
            <person name="Wang X."/>
            <person name="Wang C.C."/>
            <person name="Yang T.C."/>
            <person name="Huo Q.B."/>
            <person name="Li W."/>
            <person name="Chen H.Y."/>
            <person name="Chen S.E."/>
            <person name="Zhou L.G."/>
            <person name="Ni X.B."/>
            <person name="Tian J.H."/>
            <person name="Sheng Y."/>
            <person name="Liu T."/>
            <person name="Pan Y.S."/>
            <person name="Xia L.Y."/>
            <person name="Li J."/>
            <person name="Zhao F."/>
            <person name="Cao W.C."/>
        </authorList>
    </citation>
    <scope>NUCLEOTIDE SEQUENCE [LARGE SCALE GENOMIC DNA]</scope>
    <source>
        <strain evidence="3">HaeL-2018</strain>
    </source>
</reference>
<feature type="compositionally biased region" description="Pro residues" evidence="1">
    <location>
        <begin position="184"/>
        <end position="232"/>
    </location>
</feature>
<dbReference type="GO" id="GO:0005677">
    <property type="term" value="C:chromatin silencing complex"/>
    <property type="evidence" value="ECO:0007669"/>
    <property type="project" value="TreeGrafter"/>
</dbReference>
<organism evidence="3 4">
    <name type="scientific">Haemaphysalis longicornis</name>
    <name type="common">Bush tick</name>
    <dbReference type="NCBI Taxonomy" id="44386"/>
    <lineage>
        <taxon>Eukaryota</taxon>
        <taxon>Metazoa</taxon>
        <taxon>Ecdysozoa</taxon>
        <taxon>Arthropoda</taxon>
        <taxon>Chelicerata</taxon>
        <taxon>Arachnida</taxon>
        <taxon>Acari</taxon>
        <taxon>Parasitiformes</taxon>
        <taxon>Ixodida</taxon>
        <taxon>Ixodoidea</taxon>
        <taxon>Ixodidae</taxon>
        <taxon>Haemaphysalinae</taxon>
        <taxon>Haemaphysalis</taxon>
    </lineage>
</organism>
<protein>
    <recommendedName>
        <fullName evidence="2">BAH domain-containing protein</fullName>
    </recommendedName>
</protein>
<dbReference type="OMA" id="VVVPWDK"/>
<feature type="compositionally biased region" description="Pro residues" evidence="1">
    <location>
        <begin position="37"/>
        <end position="58"/>
    </location>
</feature>
<dbReference type="Gene3D" id="2.30.30.490">
    <property type="match status" value="1"/>
</dbReference>
<feature type="region of interest" description="Disordered" evidence="1">
    <location>
        <begin position="342"/>
        <end position="379"/>
    </location>
</feature>
<name>A0A9J6GKM1_HAELO</name>
<accession>A0A9J6GKM1</accession>
<dbReference type="PROSITE" id="PS51038">
    <property type="entry name" value="BAH"/>
    <property type="match status" value="1"/>
</dbReference>
<dbReference type="EMBL" id="JABSTR010000007">
    <property type="protein sequence ID" value="KAH9375119.1"/>
    <property type="molecule type" value="Genomic_DNA"/>
</dbReference>
<dbReference type="VEuPathDB" id="VectorBase:HLOH_051308"/>
<sequence>MAVKDEVREKEVTHMYHYHTKATCLQMQTTYSGGHHPPSPPHPAAVLGPPPPPPPQAPPGYYGGPPYPPALPGAPMAAAAAAAALMPPPPQGSAGSAPAPGYGVNHVMPMSGTPVHRHYGSAFTVPHYGHGVPYPQAEYVPGYYQPAGPLIQPAPHDQCLIHKPVPYHPQHRPAPLAPAGGGPGPHPAPPPQGYPPHYRPGPYPPFQPPPAASSSGAPPPSSSAPPLAPPPSTTDSSFQMSATGSAAAVPKSEPVTPPETKSPSQGNEFSDASKAAAGGKDGDGNGATRTTPFQPEAQLSVAEPLVLAKKGPPAGSKPGTTTLPPDTDVLLVGEPVVLARKGPRGAAAAEKQAKIAARTASTEDSRGAEKKSVATKGGKRSLLKASEAEKVGALFLADCVDGTNWGKEQVQARFLLPGMPAGCQERPEEIPAQQRVGCAASRKEEAEAIQSRRPLPLWPKRRHRPVCGEKASPATSSVPPAPHLGGSKKGAEVNTVAEGDQPAASKKVPLGGSGGGGAVVVRSAAASSLPTKSPVVVLPPKLLLSKRLPRRKFAHGWSWDGEPVQKVIILHNEDSPRQRLCFPAMRHAEGDVIRVRDCVLLRSGPRKTDLPFVAKVSALWEGPEDGEMMITQDGGRRAHHMDDEIFASKHRDANSVACIEDKCYVLTFAEYCRYRARAKMLEEGLRPPMAVVPDQEGGYPRRDRLPPGRMDPQMVFFCRRVYDFRQKRILKNPS</sequence>
<feature type="compositionally biased region" description="Polar residues" evidence="1">
    <location>
        <begin position="233"/>
        <end position="244"/>
    </location>
</feature>
<feature type="domain" description="BAH" evidence="2">
    <location>
        <begin position="591"/>
        <end position="733"/>
    </location>
</feature>
<dbReference type="InterPro" id="IPR001025">
    <property type="entry name" value="BAH_dom"/>
</dbReference>
<feature type="region of interest" description="Disordered" evidence="1">
    <location>
        <begin position="29"/>
        <end position="64"/>
    </location>
</feature>
<dbReference type="GO" id="GO:0003682">
    <property type="term" value="F:chromatin binding"/>
    <property type="evidence" value="ECO:0007669"/>
    <property type="project" value="InterPro"/>
</dbReference>
<feature type="region of interest" description="Disordered" evidence="1">
    <location>
        <begin position="458"/>
        <end position="492"/>
    </location>
</feature>